<dbReference type="InterPro" id="IPR050961">
    <property type="entry name" value="BolA/IbaG_stress_morph_reg"/>
</dbReference>
<dbReference type="InterPro" id="IPR036065">
    <property type="entry name" value="BolA-like_sf"/>
</dbReference>
<name>A0A212IS02_9ENTR</name>
<keyword evidence="2" id="KW-0346">Stress response</keyword>
<evidence type="ECO:0000313" key="6">
    <source>
        <dbReference type="EMBL" id="SBV69568.1"/>
    </source>
</evidence>
<dbReference type="EMBL" id="FLUA01000077">
    <property type="protein sequence ID" value="SBV69568.1"/>
    <property type="molecule type" value="Genomic_DNA"/>
</dbReference>
<comment type="similarity">
    <text evidence="1 5">Belongs to the BolA/IbaG family.</text>
</comment>
<dbReference type="SUPFAM" id="SSF82657">
    <property type="entry name" value="BolA-like"/>
    <property type="match status" value="1"/>
</dbReference>
<dbReference type="Pfam" id="PF01722">
    <property type="entry name" value="BolA"/>
    <property type="match status" value="1"/>
</dbReference>
<evidence type="ECO:0000256" key="1">
    <source>
        <dbReference type="ARBA" id="ARBA00005578"/>
    </source>
</evidence>
<gene>
    <name evidence="6" type="ORF">KL86CIT2_750033</name>
</gene>
<dbReference type="PIRSF" id="PIRSF003113">
    <property type="entry name" value="BolA"/>
    <property type="match status" value="1"/>
</dbReference>
<dbReference type="AlphaFoldDB" id="A0A212IS02"/>
<accession>A0A212IS02</accession>
<reference evidence="6" key="1">
    <citation type="submission" date="2016-04" db="EMBL/GenBank/DDBJ databases">
        <authorList>
            <person name="Evans L.H."/>
            <person name="Alamgir A."/>
            <person name="Owens N."/>
            <person name="Weber N.D."/>
            <person name="Virtaneva K."/>
            <person name="Barbian K."/>
            <person name="Babar A."/>
            <person name="Rosenke K."/>
        </authorList>
    </citation>
    <scope>NUCLEOTIDE SEQUENCE</scope>
    <source>
        <strain evidence="6">86-2</strain>
    </source>
</reference>
<dbReference type="FunFam" id="3.30.300.90:FF:000002">
    <property type="entry name" value="Acid stress protein IbaG"/>
    <property type="match status" value="1"/>
</dbReference>
<evidence type="ECO:0000256" key="5">
    <source>
        <dbReference type="RuleBase" id="RU003860"/>
    </source>
</evidence>
<evidence type="ECO:0000256" key="4">
    <source>
        <dbReference type="ARBA" id="ARBA00067775"/>
    </source>
</evidence>
<sequence>MTAQLCSKMLGCIHNLTNEEPMENNEIQSVLMNALSLQEVHVSGDGSHFQVIAVGEMFDGMSRVKKQQSVYAPLMEYIADNRIHALSIKAYTPAEWARDRKLNGF</sequence>
<dbReference type="PANTHER" id="PTHR46229:SF4">
    <property type="entry name" value="ACID STRESS PROTEIN IBAG"/>
    <property type="match status" value="1"/>
</dbReference>
<evidence type="ECO:0000256" key="2">
    <source>
        <dbReference type="ARBA" id="ARBA00023016"/>
    </source>
</evidence>
<proteinExistence type="inferred from homology"/>
<dbReference type="PANTHER" id="PTHR46229">
    <property type="entry name" value="BOLA TRANSCRIPTION REGULATOR"/>
    <property type="match status" value="1"/>
</dbReference>
<protein>
    <recommendedName>
        <fullName evidence="4">Acid stress protein IbaG</fullName>
    </recommendedName>
</protein>
<comment type="function">
    <text evidence="3">Involved in cell resistance against acid stress.</text>
</comment>
<organism evidence="6">
    <name type="scientific">uncultured Citrobacter sp</name>
    <dbReference type="NCBI Taxonomy" id="200446"/>
    <lineage>
        <taxon>Bacteria</taxon>
        <taxon>Pseudomonadati</taxon>
        <taxon>Pseudomonadota</taxon>
        <taxon>Gammaproteobacteria</taxon>
        <taxon>Enterobacterales</taxon>
        <taxon>Enterobacteriaceae</taxon>
        <taxon>Citrobacter</taxon>
        <taxon>environmental samples</taxon>
    </lineage>
</organism>
<dbReference type="Gene3D" id="3.30.300.90">
    <property type="entry name" value="BolA-like"/>
    <property type="match status" value="1"/>
</dbReference>
<dbReference type="InterPro" id="IPR002634">
    <property type="entry name" value="BolA"/>
</dbReference>
<evidence type="ECO:0000256" key="3">
    <source>
        <dbReference type="ARBA" id="ARBA00057372"/>
    </source>
</evidence>